<organism evidence="2 3">
    <name type="scientific">Canna indica</name>
    <name type="common">Indian-shot</name>
    <dbReference type="NCBI Taxonomy" id="4628"/>
    <lineage>
        <taxon>Eukaryota</taxon>
        <taxon>Viridiplantae</taxon>
        <taxon>Streptophyta</taxon>
        <taxon>Embryophyta</taxon>
        <taxon>Tracheophyta</taxon>
        <taxon>Spermatophyta</taxon>
        <taxon>Magnoliopsida</taxon>
        <taxon>Liliopsida</taxon>
        <taxon>Zingiberales</taxon>
        <taxon>Cannaceae</taxon>
        <taxon>Canna</taxon>
    </lineage>
</organism>
<name>A0AAQ3L731_9LILI</name>
<evidence type="ECO:0000313" key="2">
    <source>
        <dbReference type="EMBL" id="WOL20542.1"/>
    </source>
</evidence>
<reference evidence="2 3" key="1">
    <citation type="submission" date="2023-10" db="EMBL/GenBank/DDBJ databases">
        <title>Chromosome-scale genome assembly provides insights into flower coloration mechanisms of Canna indica.</title>
        <authorList>
            <person name="Li C."/>
        </authorList>
    </citation>
    <scope>NUCLEOTIDE SEQUENCE [LARGE SCALE GENOMIC DNA]</scope>
    <source>
        <tissue evidence="2">Flower</tissue>
    </source>
</reference>
<accession>A0AAQ3L731</accession>
<evidence type="ECO:0000313" key="3">
    <source>
        <dbReference type="Proteomes" id="UP001327560"/>
    </source>
</evidence>
<evidence type="ECO:0000256" key="1">
    <source>
        <dbReference type="SAM" id="MobiDB-lite"/>
    </source>
</evidence>
<dbReference type="EMBL" id="CP136898">
    <property type="protein sequence ID" value="WOL20542.1"/>
    <property type="molecule type" value="Genomic_DNA"/>
</dbReference>
<gene>
    <name evidence="2" type="ORF">Cni_G29347</name>
</gene>
<dbReference type="Proteomes" id="UP001327560">
    <property type="component" value="Chromosome 9"/>
</dbReference>
<feature type="region of interest" description="Disordered" evidence="1">
    <location>
        <begin position="26"/>
        <end position="70"/>
    </location>
</feature>
<proteinExistence type="predicted"/>
<protein>
    <submittedName>
        <fullName evidence="2">E3 ubiquitin-protein ligase</fullName>
    </submittedName>
</protein>
<dbReference type="AlphaFoldDB" id="A0AAQ3L731"/>
<keyword evidence="3" id="KW-1185">Reference proteome</keyword>
<sequence length="136" mass="15705">MAMDEIEPLPLVWVFPFAGIASNSERTRGIETRSSNGRRWTPVPRKGMRSTSVIDDEESSEEIRELDNDEDEARDVEWEFLLAVNKLDNDEVEARDVEWEFLLTVNSLGRNTLDLEDVEPYFVDEPDSEAYEAFTT</sequence>